<evidence type="ECO:0000313" key="4">
    <source>
        <dbReference type="Proteomes" id="UP000198418"/>
    </source>
</evidence>
<dbReference type="Proteomes" id="UP000198418">
    <property type="component" value="Unassembled WGS sequence"/>
</dbReference>
<dbReference type="GO" id="GO:0008270">
    <property type="term" value="F:zinc ion binding"/>
    <property type="evidence" value="ECO:0007669"/>
    <property type="project" value="InterPro"/>
</dbReference>
<dbReference type="InterPro" id="IPR008807">
    <property type="entry name" value="ROS_MUCR"/>
</dbReference>
<keyword evidence="4" id="KW-1185">Reference proteome</keyword>
<dbReference type="GO" id="GO:0003677">
    <property type="term" value="F:DNA binding"/>
    <property type="evidence" value="ECO:0007669"/>
    <property type="project" value="InterPro"/>
</dbReference>
<dbReference type="Gene3D" id="1.10.10.1550">
    <property type="entry name" value="ROS/MUCR transcriptional regulator protein"/>
    <property type="match status" value="1"/>
</dbReference>
<feature type="region of interest" description="Disordered" evidence="2">
    <location>
        <begin position="123"/>
        <end position="157"/>
    </location>
</feature>
<comment type="similarity">
    <text evidence="1">Belongs to the ros/MucR family.</text>
</comment>
<organism evidence="3 4">
    <name type="scientific">Rhodoblastus acidophilus</name>
    <name type="common">Rhodopseudomonas acidophila</name>
    <dbReference type="NCBI Taxonomy" id="1074"/>
    <lineage>
        <taxon>Bacteria</taxon>
        <taxon>Pseudomonadati</taxon>
        <taxon>Pseudomonadota</taxon>
        <taxon>Alphaproteobacteria</taxon>
        <taxon>Hyphomicrobiales</taxon>
        <taxon>Rhodoblastaceae</taxon>
        <taxon>Rhodoblastus</taxon>
    </lineage>
</organism>
<reference evidence="4" key="1">
    <citation type="submission" date="2017-06" db="EMBL/GenBank/DDBJ databases">
        <authorList>
            <person name="Varghese N."/>
            <person name="Submissions S."/>
        </authorList>
    </citation>
    <scope>NUCLEOTIDE SEQUENCE [LARGE SCALE GENOMIC DNA]</scope>
    <source>
        <strain evidence="4">DSM 137</strain>
    </source>
</reference>
<dbReference type="RefSeq" id="WP_088522672.1">
    <property type="nucleotide sequence ID" value="NZ_FYDG01000038.1"/>
</dbReference>
<evidence type="ECO:0000313" key="3">
    <source>
        <dbReference type="EMBL" id="SNB84679.1"/>
    </source>
</evidence>
<dbReference type="OrthoDB" id="9809693at2"/>
<gene>
    <name evidence="3" type="ORF">SAMN06265338_1385</name>
</gene>
<sequence>MAENDNMALVAQILSSYLANNTVVPADLTSVIETVKTAFGLATETATPAAIEEPKRIEPAVPVKKSINPDALTCLCCGKPFKALKRHLDAEHNLSPDEYRATFGLKADYPIVAPNYSAQRSSLAKSAGLGRKAGEPAKKAVGKKPPRRKTADKAAAE</sequence>
<accession>A0A212SG47</accession>
<dbReference type="Pfam" id="PF05443">
    <property type="entry name" value="ROS_MUCR"/>
    <property type="match status" value="1"/>
</dbReference>
<dbReference type="EMBL" id="FYDG01000038">
    <property type="protein sequence ID" value="SNB84679.1"/>
    <property type="molecule type" value="Genomic_DNA"/>
</dbReference>
<dbReference type="InterPro" id="IPR041920">
    <property type="entry name" value="ROS/MUCR_sf"/>
</dbReference>
<proteinExistence type="inferred from homology"/>
<protein>
    <submittedName>
        <fullName evidence="3">Transcriptional regulator, MucR family</fullName>
    </submittedName>
</protein>
<dbReference type="AlphaFoldDB" id="A0A212SG47"/>
<dbReference type="GO" id="GO:0006355">
    <property type="term" value="P:regulation of DNA-templated transcription"/>
    <property type="evidence" value="ECO:0007669"/>
    <property type="project" value="InterPro"/>
</dbReference>
<name>A0A212SG47_RHOAC</name>
<evidence type="ECO:0000256" key="2">
    <source>
        <dbReference type="SAM" id="MobiDB-lite"/>
    </source>
</evidence>
<evidence type="ECO:0000256" key="1">
    <source>
        <dbReference type="ARBA" id="ARBA00007031"/>
    </source>
</evidence>